<dbReference type="AlphaFoldDB" id="A0A2S8GNE8"/>
<dbReference type="CDD" id="cd06533">
    <property type="entry name" value="Glyco_transf_WecG_TagA"/>
    <property type="match status" value="1"/>
</dbReference>
<keyword evidence="1" id="KW-0328">Glycosyltransferase</keyword>
<dbReference type="PANTHER" id="PTHR34136:SF1">
    <property type="entry name" value="UDP-N-ACETYL-D-MANNOSAMINURONIC ACID TRANSFERASE"/>
    <property type="match status" value="1"/>
</dbReference>
<dbReference type="InterPro" id="IPR004629">
    <property type="entry name" value="WecG_TagA_CpsF"/>
</dbReference>
<organism evidence="3 4">
    <name type="scientific">Blastopirellula marina</name>
    <dbReference type="NCBI Taxonomy" id="124"/>
    <lineage>
        <taxon>Bacteria</taxon>
        <taxon>Pseudomonadati</taxon>
        <taxon>Planctomycetota</taxon>
        <taxon>Planctomycetia</taxon>
        <taxon>Pirellulales</taxon>
        <taxon>Pirellulaceae</taxon>
        <taxon>Blastopirellula</taxon>
    </lineage>
</organism>
<dbReference type="GO" id="GO:0016758">
    <property type="term" value="F:hexosyltransferase activity"/>
    <property type="evidence" value="ECO:0007669"/>
    <property type="project" value="TreeGrafter"/>
</dbReference>
<reference evidence="3 4" key="1">
    <citation type="submission" date="2018-02" db="EMBL/GenBank/DDBJ databases">
        <title>Comparative genomes isolates from brazilian mangrove.</title>
        <authorList>
            <person name="Araujo J.E."/>
            <person name="Taketani R.G."/>
            <person name="Silva M.C.P."/>
            <person name="Loureco M.V."/>
            <person name="Andreote F.D."/>
        </authorList>
    </citation>
    <scope>NUCLEOTIDE SEQUENCE [LARGE SCALE GENOMIC DNA]</scope>
    <source>
        <strain evidence="3 4">Nap-Phe MGV</strain>
    </source>
</reference>
<name>A0A2S8GNE8_9BACT</name>
<evidence type="ECO:0000313" key="4">
    <source>
        <dbReference type="Proteomes" id="UP000237819"/>
    </source>
</evidence>
<evidence type="ECO:0000256" key="2">
    <source>
        <dbReference type="ARBA" id="ARBA00022679"/>
    </source>
</evidence>
<dbReference type="PANTHER" id="PTHR34136">
    <property type="match status" value="1"/>
</dbReference>
<keyword evidence="2 3" id="KW-0808">Transferase</keyword>
<dbReference type="Pfam" id="PF03808">
    <property type="entry name" value="Glyco_tran_WecG"/>
    <property type="match status" value="1"/>
</dbReference>
<accession>A0A2S8GNE8</accession>
<dbReference type="Proteomes" id="UP000237819">
    <property type="component" value="Unassembled WGS sequence"/>
</dbReference>
<comment type="caution">
    <text evidence="3">The sequence shown here is derived from an EMBL/GenBank/DDBJ whole genome shotgun (WGS) entry which is preliminary data.</text>
</comment>
<dbReference type="OrthoDB" id="9771846at2"/>
<evidence type="ECO:0000313" key="3">
    <source>
        <dbReference type="EMBL" id="PQO45554.1"/>
    </source>
</evidence>
<dbReference type="RefSeq" id="WP_105336045.1">
    <property type="nucleotide sequence ID" value="NZ_PUHZ01000014.1"/>
</dbReference>
<dbReference type="EMBL" id="PUHZ01000014">
    <property type="protein sequence ID" value="PQO45554.1"/>
    <property type="molecule type" value="Genomic_DNA"/>
</dbReference>
<proteinExistence type="predicted"/>
<evidence type="ECO:0000256" key="1">
    <source>
        <dbReference type="ARBA" id="ARBA00022676"/>
    </source>
</evidence>
<gene>
    <name evidence="3" type="ORF">C5Y93_14015</name>
</gene>
<sequence>MNHDRIPLFGIEIDPLRMSEAVERIMGWLHSDASASTRFIVTPNVDHTVLLQSSSPLREAYRDADLVLADGWPVVMASRLLGKPLPRRVTGSDLVPALFAAASQAAPLKTFLLGAAPGVAQRAAVNIHRQYGNVQVVGTYSPPLGFENDPQENETILARIAEAQPQLLIIGLGAPKQEVWIHKYRHQVAAKVAICAGATIDFIAGEKRRAPKWMQETGLEWVYRIGTDPRRLAGRYAKDAVVFPQLLFHEWLHPSFRRPDFSK</sequence>
<dbReference type="NCBIfam" id="TIGR00696">
    <property type="entry name" value="wecG_tagA_cpsF"/>
    <property type="match status" value="1"/>
</dbReference>
<protein>
    <submittedName>
        <fullName evidence="3">Glycosyltransferase</fullName>
    </submittedName>
</protein>